<comment type="similarity">
    <text evidence="2">Belongs to the uracil-DNA glycosylase (UDG) superfamily. Type 4 (UDGa) family.</text>
</comment>
<evidence type="ECO:0000313" key="13">
    <source>
        <dbReference type="EMBL" id="AUW95443.1"/>
    </source>
</evidence>
<comment type="catalytic activity">
    <reaction evidence="1">
        <text>Hydrolyzes single-stranded DNA or mismatched double-stranded DNA and polynucleotides, releasing free uracil.</text>
        <dbReference type="EC" id="3.2.2.27"/>
    </reaction>
</comment>
<keyword evidence="5" id="KW-0004">4Fe-4S</keyword>
<evidence type="ECO:0000256" key="3">
    <source>
        <dbReference type="ARBA" id="ARBA00012030"/>
    </source>
</evidence>
<organism evidence="13 14">
    <name type="scientific">Sulfobacillus thermotolerans</name>
    <dbReference type="NCBI Taxonomy" id="338644"/>
    <lineage>
        <taxon>Bacteria</taxon>
        <taxon>Bacillati</taxon>
        <taxon>Bacillota</taxon>
        <taxon>Clostridia</taxon>
        <taxon>Eubacteriales</taxon>
        <taxon>Clostridiales Family XVII. Incertae Sedis</taxon>
        <taxon>Sulfobacillus</taxon>
    </lineage>
</organism>
<dbReference type="EC" id="3.2.2.27" evidence="3"/>
<dbReference type="SMART" id="SM00986">
    <property type="entry name" value="UDG"/>
    <property type="match status" value="1"/>
</dbReference>
<evidence type="ECO:0000259" key="12">
    <source>
        <dbReference type="SMART" id="SM00986"/>
    </source>
</evidence>
<evidence type="ECO:0000313" key="14">
    <source>
        <dbReference type="Proteomes" id="UP000325292"/>
    </source>
</evidence>
<sequence>MEPCHQCGLRDQAHGVVFGEGDPQADIVLIGEGPGREEDRLLRPFVGAAGQLLDKMLAAIEMDRFHGIYILNVVKCRPPQNRVPTPAERKACWPHLAAQLRILSPQVVVLLGTTAVQTLLGISRLSEARGRWHERGGVWFRATYHPAALLRNPHWKEGAWQDLQEVQAKILALRQQAGEVSEIGK</sequence>
<dbReference type="Proteomes" id="UP000325292">
    <property type="component" value="Chromosome"/>
</dbReference>
<dbReference type="InterPro" id="IPR005122">
    <property type="entry name" value="Uracil-DNA_glycosylase-like"/>
</dbReference>
<dbReference type="PANTHER" id="PTHR33693:SF1">
    <property type="entry name" value="TYPE-4 URACIL-DNA GLYCOSYLASE"/>
    <property type="match status" value="1"/>
</dbReference>
<dbReference type="InterPro" id="IPR051536">
    <property type="entry name" value="UDG_Type-4/5"/>
</dbReference>
<evidence type="ECO:0000256" key="7">
    <source>
        <dbReference type="ARBA" id="ARBA00022763"/>
    </source>
</evidence>
<dbReference type="SUPFAM" id="SSF52141">
    <property type="entry name" value="Uracil-DNA glycosylase-like"/>
    <property type="match status" value="1"/>
</dbReference>
<evidence type="ECO:0000256" key="11">
    <source>
        <dbReference type="ARBA" id="ARBA00023204"/>
    </source>
</evidence>
<evidence type="ECO:0000256" key="5">
    <source>
        <dbReference type="ARBA" id="ARBA00022485"/>
    </source>
</evidence>
<evidence type="ECO:0000256" key="1">
    <source>
        <dbReference type="ARBA" id="ARBA00001400"/>
    </source>
</evidence>
<name>A0ABM6RVT6_9FIRM</name>
<keyword evidence="9" id="KW-0408">Iron</keyword>
<dbReference type="NCBIfam" id="TIGR00758">
    <property type="entry name" value="UDG_fam4"/>
    <property type="match status" value="1"/>
</dbReference>
<evidence type="ECO:0000256" key="10">
    <source>
        <dbReference type="ARBA" id="ARBA00023014"/>
    </source>
</evidence>
<dbReference type="CDD" id="cd10030">
    <property type="entry name" value="UDG-F4_TTUDGA_SPO1dp_like"/>
    <property type="match status" value="1"/>
</dbReference>
<dbReference type="SMART" id="SM00987">
    <property type="entry name" value="UreE_C"/>
    <property type="match status" value="1"/>
</dbReference>
<proteinExistence type="inferred from homology"/>
<evidence type="ECO:0000256" key="8">
    <source>
        <dbReference type="ARBA" id="ARBA00022801"/>
    </source>
</evidence>
<dbReference type="PANTHER" id="PTHR33693">
    <property type="entry name" value="TYPE-5 URACIL-DNA GLYCOSYLASE"/>
    <property type="match status" value="1"/>
</dbReference>
<evidence type="ECO:0000256" key="2">
    <source>
        <dbReference type="ARBA" id="ARBA00006521"/>
    </source>
</evidence>
<accession>A0ABM6RVT6</accession>
<reference evidence="13 14" key="1">
    <citation type="journal article" date="2019" name="Sci. Rep.">
        <title>Sulfobacillus thermotolerans: new insights into resistance and metabolic capacities of acidophilic chemolithotrophs.</title>
        <authorList>
            <person name="Panyushkina A.E."/>
            <person name="Babenko V.V."/>
            <person name="Nikitina A.S."/>
            <person name="Selezneva O.V."/>
            <person name="Tsaplina I.A."/>
            <person name="Letarova M.A."/>
            <person name="Kostryukova E.S."/>
            <person name="Letarov A.V."/>
        </authorList>
    </citation>
    <scope>NUCLEOTIDE SEQUENCE [LARGE SCALE GENOMIC DNA]</scope>
    <source>
        <strain evidence="13 14">Kr1</strain>
    </source>
</reference>
<gene>
    <name evidence="13" type="ORF">BXT84_06370</name>
</gene>
<feature type="domain" description="Uracil-DNA glycosylase-like" evidence="12">
    <location>
        <begin position="18"/>
        <end position="164"/>
    </location>
</feature>
<keyword evidence="14" id="KW-1185">Reference proteome</keyword>
<keyword evidence="10" id="KW-0411">Iron-sulfur</keyword>
<dbReference type="Pfam" id="PF03167">
    <property type="entry name" value="UDG"/>
    <property type="match status" value="1"/>
</dbReference>
<evidence type="ECO:0000256" key="9">
    <source>
        <dbReference type="ARBA" id="ARBA00023004"/>
    </source>
</evidence>
<evidence type="ECO:0000256" key="4">
    <source>
        <dbReference type="ARBA" id="ARBA00019403"/>
    </source>
</evidence>
<keyword evidence="6" id="KW-0479">Metal-binding</keyword>
<keyword evidence="8" id="KW-0378">Hydrolase</keyword>
<dbReference type="InterPro" id="IPR005273">
    <property type="entry name" value="Ura-DNA_glyco_family4"/>
</dbReference>
<keyword evidence="7" id="KW-0227">DNA damage</keyword>
<evidence type="ECO:0000256" key="6">
    <source>
        <dbReference type="ARBA" id="ARBA00022723"/>
    </source>
</evidence>
<protein>
    <recommendedName>
        <fullName evidence="4">Type-4 uracil-DNA glycosylase</fullName>
        <ecNumber evidence="3">3.2.2.27</ecNumber>
    </recommendedName>
</protein>
<keyword evidence="11" id="KW-0234">DNA repair</keyword>
<dbReference type="Gene3D" id="3.40.470.10">
    <property type="entry name" value="Uracil-DNA glycosylase-like domain"/>
    <property type="match status" value="1"/>
</dbReference>
<dbReference type="EMBL" id="CP019454">
    <property type="protein sequence ID" value="AUW95443.1"/>
    <property type="molecule type" value="Genomic_DNA"/>
</dbReference>
<dbReference type="InterPro" id="IPR036895">
    <property type="entry name" value="Uracil-DNA_glycosylase-like_sf"/>
</dbReference>